<accession>A0A7X6MP91</accession>
<dbReference type="EMBL" id="JAAXPJ010000004">
    <property type="protein sequence ID" value="NKZ11818.1"/>
    <property type="molecule type" value="Genomic_DNA"/>
</dbReference>
<feature type="compositionally biased region" description="Polar residues" evidence="1">
    <location>
        <begin position="374"/>
        <end position="391"/>
    </location>
</feature>
<dbReference type="InterPro" id="IPR057746">
    <property type="entry name" value="CpnT-like_N"/>
</dbReference>
<evidence type="ECO:0000256" key="1">
    <source>
        <dbReference type="SAM" id="MobiDB-lite"/>
    </source>
</evidence>
<dbReference type="GO" id="GO:0008081">
    <property type="term" value="F:phosphoric diester hydrolase activity"/>
    <property type="evidence" value="ECO:0007669"/>
    <property type="project" value="InterPro"/>
</dbReference>
<proteinExistence type="predicted"/>
<dbReference type="Proteomes" id="UP000518188">
    <property type="component" value="Unassembled WGS sequence"/>
</dbReference>
<dbReference type="PANTHER" id="PTHR46211:SF13">
    <property type="entry name" value="GLYCEROPHOSPHODIESTER PHOSPHODIESTERASE 1-RELATED"/>
    <property type="match status" value="1"/>
</dbReference>
<feature type="compositionally biased region" description="Polar residues" evidence="1">
    <location>
        <begin position="350"/>
        <end position="362"/>
    </location>
</feature>
<reference evidence="3 4" key="1">
    <citation type="submission" date="2020-04" db="EMBL/GenBank/DDBJ databases">
        <title>MicrobeNet Type strains.</title>
        <authorList>
            <person name="Nicholson A.C."/>
        </authorList>
    </citation>
    <scope>NUCLEOTIDE SEQUENCE [LARGE SCALE GENOMIC DNA]</scope>
    <source>
        <strain evidence="3 4">ATCC 700731</strain>
    </source>
</reference>
<feature type="region of interest" description="Disordered" evidence="1">
    <location>
        <begin position="4881"/>
        <end position="4905"/>
    </location>
</feature>
<feature type="compositionally biased region" description="Basic and acidic residues" evidence="1">
    <location>
        <begin position="434"/>
        <end position="451"/>
    </location>
</feature>
<dbReference type="PANTHER" id="PTHR46211">
    <property type="entry name" value="GLYCEROPHOSPHORYL DIESTER PHOSPHODIESTERASE"/>
    <property type="match status" value="1"/>
</dbReference>
<feature type="domain" description="GP-PDE" evidence="2">
    <location>
        <begin position="3359"/>
        <end position="3594"/>
    </location>
</feature>
<feature type="region of interest" description="Disordered" evidence="1">
    <location>
        <begin position="1947"/>
        <end position="1968"/>
    </location>
</feature>
<dbReference type="Pfam" id="PF06259">
    <property type="entry name" value="Abhydrolase_8"/>
    <property type="match status" value="6"/>
</dbReference>
<feature type="compositionally biased region" description="Pro residues" evidence="1">
    <location>
        <begin position="5849"/>
        <end position="5858"/>
    </location>
</feature>
<feature type="compositionally biased region" description="Polar residues" evidence="1">
    <location>
        <begin position="303"/>
        <end position="312"/>
    </location>
</feature>
<dbReference type="Pfam" id="PF25547">
    <property type="entry name" value="WXG100_2"/>
    <property type="match status" value="1"/>
</dbReference>
<sequence length="5873" mass="628630">MDIQIPPELQWVSYLAGGEWPQGSETRTRRIGEHYQAAAEALQDLVPDLSRVRGETMSVLFGDTADAAEKQFAMLFDGDYTVDKLAQGISGMGEGATNFSSEIEYSKLSIIVGLALAAAEISYSLAMSSPTLGASTAAIPVIETTTMAWIRALVAWAIRRIGEKMAELLTKTMMKRLLHETIQESFEELGQGLLQEGIVQGIQANNGHADYRWDRFKQTAIASTVGGGAGGATAVPVAHGLGGARNRFMAATKGATTMFTAGVSGNVAGTLSVGGEFDTISILASSTSTSIGGLKGIGGGHPAQQQGNQTNPAGPPRPDAPNVGLRGENPDGRLDTGQQDTDDDGETTTNRTPQNDSSQQSAAPAKAGTGRGSSGQTNNTTPQSDSKPTSKNGERHGAVDESTDQDSDETPEKADAETDAETDTDTDAETQHAPADRDEQQDSSKSEHDNSDSADIPADEPAHTAMLSSDQNAADPAANVSTTDVPHAAVAAEPVSTDAGQVDATPDAQGAQHVEGAQAAPEVADVAQAPADPTQVQQAPTPEAPPTPVASTPTPTATPATTAPAPTTTAPTTTTNTPEQAAKPAATKSDSKPVEPKQTPPTAQPAGPEQQAAGVPAARIQETAQDTNQNNAPNTGEQVSVPMHGDQNCLLDAADDLSAHFGKQYQVDGEPTSTGMPARALYQATGSRADFATYSEIEAALRGMEPGSAAVITSAWAGDGQRQGGHAYVAVFDGKDVYLLHRGERQGWPPSWGQSAVSTTAVGYLDAQGNPVNELGFRSDDLAAAIAVGDVQGTPDQAPGEQWRHVTPQSQIADEALAKRVPPVDAGDLRNPLGLMESADARARANATWWTGLTGAEQRALIDMHPQHIGNAEGIPPAARHAANTQLLDAQRRQLQDWRDSGQRLTRSQSRMLARLDRIQSSLADAQARAQEAGVDAPMLLAFDASEFGGHGRAVVSFGADPYRADSVSWHVPGQGTTIDRIGACMDGALNHLQATLQANPGQSAASIAWLGYDAPSGWSAWRVAGHGSAREGGAVLYSDIRAFNAGRDTVAADGSHFTDNHIFAHGYGSTAVSYAGRDGRLANDIRTVTLTDSPGAGPVRRAAEFGIGADNVYVASTSRDVPAALAGRTPIAELSLGVDPWAEAFGANRGTHTQLEPSSETDAPALEPAAPTVQSTREIADDALAQRDPPASAGDVVNPLGVAEDARTRAEANVRWWAGLTEEQRQALIDTYPTRIGNSEGIPPVSRDLANRTALQMARDHVQQKLDRGEKLTKPEKNHLLRMNRLDAALQQMGREAADAGLDAPLVLAFDPPAFGGDGRAVVSFGADPYQADSVSWLVPGFATTIDKLEGNMRNALNHLQSTLQENPTLAATSIAWIGYDAPNDSATPRVARPTLARQGAEILYSDIRAFNAARDTVAGDGSHFRGNHIFAHSYGSTTASYAGRNGRLANDIRTVTLLGSPGAGPMRHARDFGIGADNVFVASSSLDPVTGLGGRTPGENGRFFGRGLGLDPAMDTFGAVRVTAQFPASMNDGGSVGTHRSYYRYMDGDTAPRVRTESLANFGRIAAGHPERLHRERYRTVVDGRTVEPAAGRALRLDGDIDTHQPGEPRRWNPRWHPGEVEPSAVQLAADQALGQRIPPVGIADLVTPLGNEPQAVARARANAAWWSGLDEQQRADLIEAYPFQIGNAEGIPAADRDIANRRVLQRYLDRAAGIQAQIDAGTQPNDTQLDFLLRVNRLESALQRAHVAAQQAGVGEPLVLAFDPPAFGGDGRVLVSFGVDPYVADSVSWYVPGMGSQINKLDYIMHCALNILQSTQTENPTLSAASIAWLGYDAPNDSATVRVGSTKLAEAGGDILHADISAFNATRDAFAGDGSHFTGNHIFGHSYGSTTTGYAGRGGRLGEHVSTITLLGSPGVGPVQSASDFGIDPRNVFVASSSRDFVTGIGGRTPDSHGRWGRGLGTDPAMDTFGAQRIRAEFPASMDRKDTTATHNAYFDFQETDGPGTRQWLVTPANAVPSESLANVGRIASGHTERLDLEPHRTMAERPGRFFGTRRETVEPAGARNNNQGRNWWNPRWRDADIEVDPQHAVTEPTWTRAGGQTQHTATRAVADAALAQRVPPAGAADLVNPLGRAGDAVARARDNAVWWSGLTDAQRQALIESYPARIGNAEGIPPVARDAANRLAIKRFQDHVQSMIDRGVRPGKNDLANLLRVNRLDIALQAAAANAAQAGVGGPMVLSLDPFEFGGDGRAVVSFGADPYQADSVSWLVPGFATTVDKLEGNMRNALNHVRSTMREDPTLAATSIAWIGYDAPNGAASGRVLSPALARAGAEILYSDIRAFNVARDTVAGDGSRFNGNHIFGHSYGSTTVSYAGRGARLANDIRTVTLLGSPGAGPMHHAGQFGLDPGNVFVASSSLDPVTGFGGRRAEQNGRFAGRGLGMDPAMDEFGAVRVTSEFPASMNTASTVGTHKSYYHHVSEGDGPPVRTESLANSGRIAAGRTDRLDREGHRRVVDGRTVDPAAGRPLRLDGDTQVEHEGPRRPWNPRWRAGEIEPSVARVVADEALGQRIPPLAVGDLAHPLGREPQAVARARNNAAWWSGLSEEQQQALLQEYPQQIGNAEGIPAAVRDAANREMLRRHAERAAAVQAKVDAGQDPGKRDLDFLRRINRLETTMQRAEVAAQQAGVGHPLLLALDLGAFGGDGRALVSFGVDPYTAESVSWYVPGLGSQLDKLDYIMHCALNILQSTRTENPSLSAASIAWLGYDAPNDSASARVARPGLAQAGGEMLYTDISTFNAVHDAFAGDGSHFNGNHVFGHSYGSTTTGYAGAGGRLAPHITTVTLIGSPGAGPLRSAGDFGIDTRYVFVASSSRDFVTGLGGRTSDSQGRFGIGLGTDPAMDTFGGQRISAEFPASMDRKDTLTTHNAYFDYLETDGPGTRQWLVTPSHAVRTESLTNIGRIAAGNYDDVHTERHRTVDESGSRTIEPAAARPVMRLDDDPGVFHPTDTHQRNRIPSWTRGSDCAQVLAGEVSARTGRDIQLDTAPSRRGTPARAMFKAFGSSADFATYAQIEETLLGRPSGSMAVIASRWSGGQPAGHAYMAVNIDGRVYLFDPHTRQYSGWPPHWGQDAVAQTAVGYLHSNGDPVQRGRWHNQFAAAAIGRVQGLPEGLAHGNIDNRPAAERDAANRDALQHYRDRADHIRTKLDQFGPATREERAFLARIDRLDLAVRQADADAARAGLDPPLVLALDTSASSGNGYAVISFGADPYHASNVTWQTARGSIEQLGTVTVRALDGLQTSTGLQDSAAIAWIGDTGALHRDLAAFHATRQSLGEPGPFTGNHVVTQAGPPSRAESGTQVVAHRGASHDFPEQTRAAYTEALRQGAGALECDVRLTKDGELVLIHDKTVDRTSNGTGRVGDMTLAELQALDFDGHGILTLDEFIQLAQDAERPVTLFIETKHPAQQGLKIEREVVAALERHGLASPGPDQLVKAAVISFYPDALVRVRMAAPNVPTVLLGPSARYLAGMVGATAIGPSIETLRNNPELVGAAAARGLATYCWTVNNEADVQFARDLGVDWVGTDHPGRTGNMLGDAPTRSSTEHESSVTAPETALSETVRQVADDALARRIPPVRPDELRNPMGPAEEASARAANNARWWSGLTDEQRSAVIETYPQHIGNAEGISAGDRDRANRNVLQQMREQADAVQSKADRGERLSGAEKKFLRRMDKLDLALRKAAVDATQAGVDGPLLLAFDASEFGGDGRAVLSYGADPYTADSVSWHVPGVGSTVDSMLGFNTTSALHHLQAVQQENPGLSAASIAWVGYDAPSGWSTLRAAGHGMARTGGDILYSDITAFNAARDTLAGDGRHFTGNHVFGYSYGSTTTGYAGQNGRLARQVRTVSLVGSPGAGPVRTAGEFGIGADNVFVASSSRDVVTALGGRASGSNGRILGIGLGTDPAMDSFGAVRVTGEPPASMNRLLTGGTHHAYFLNTESTTNLGRVAAGRTDAVTTEQHRTEMGRSRRQPLLRTVEPAGDRVGGRRFWNALWRRPPNCAVTVADELSTLFGRTFGLDATPSRRGVPARALFQAVGSDATFATYDEVEARLLGDPSLRVAVLTSQWAGGRQGGHAYLAVKVDGQVQLYDPHTRKYSPWPPHWGQHAVTQTAVGYLQPNGDPVGPMTTDVPLQLDAADAVGNVQGPQTDPDFTRRQAEYRAQDPATRLVDSRYAEPLGDVVDNASDHARVQQLARDLSGVYGPYRIQFSAVNLPGEVMLTGDIYDGDNKIGKIQRSFDRDSAGNLVAYHSGFVINEKLADGTPLRGRGFSKAVTSELERFYVHSGIDRIELTTHDKGAYAWARRGYAWDPGARQLQESLDRVKMSAGQLRETVSDEAKAILDQVVRQLDPSNPRLPEPIDLANLATTAEPDLGRRLLDGTGAVPGRNGVHYVKYLDSAPAAPARTGLKSWLQNLFGRDGATRADADDNCAYGVAGELSTLYGRRFDLSVAPTSTGVPAWALFQAAQSRSQFATYTDIETELLGRPAGSSAIVVSRWSADGGRQGGHAYLAVTDGEQVQLYDPRTRQYSPWPPHWGEGAVDRTAVGYLDENGAPVHPIGDEPVQVSLRAADSVGDVKGLPDADGFLARQQEYRTQDPTTRRVDSRYLEPLGHIVDNLDTERVQQLAADLSGRYGPYRVEMFRAIANERSGEVIVGGAILNGDEEIGFMQVTFVRDGDGNLVAHQNVIEIPDTDFRGKGFSKALRAQLEGYYAISGVDRVELRTEQDGGYAWARQGFTWNPDPAKLQASLDSVRNAALQLRDQVSPDARVVLDDLVQRLDPSRPDFPEPFDVAALATAEEPHLGRDLLTGTHWSGVRYLDAADAIGDVQGHSGDSDYPARQQEYRGQDPAARQVDSRYAEPVGDVVDNAADQQRVHQMAQDLSGVYGPFRVELQRVPDEATGIAGYILSDGKRIGTIYWSYHRDAGGNLVAFHGMIEITSASHRGKGFSKALAKQLEPYYVHSGVDRIEMEAAWDGAYAWASWGFGWAPDTAKLQDSLVSIKSSAQKLRAQVGPEAQAVLDEVVHRLEPDHPRLPEPIDLARLTAPGHPDLGQRLLTNTNWHAVRYVDSDAGYGIGDVQGLLATAEAQNPVQNCALDVADRLSERYGRDYRVDVEPTRTGVPARALYEAVGSSSRFATYAEVEQTLRQLGDGSSAVVTSRWRGGRSGGHAYLAVNDGDEIYLIDRETGQRSGWPPHWGQGAVDRTAVGYLDANGDAVNPLHDVPLRLGAADSVGDVKGAPREPDSLGDVVDNLDPQRVRQLAEDLSGTYGPYRVEFRGEASPDTGQALLSGTILNGDNEIGSVDRAFYRDEDGNLVVENTLMSIVREQDRGEGFSKALSAELERYYVRSGVHRIELTSEGQGSNAWARRGFTWGPDLENLQGALDQIKMRAEDMYDGLSAEGRALLDDMLPKLEVDNPRLPEPIDLAILETEAEPDLGRRLLENTSIDLVKYLSAPVIDPVGQLGLPDLAPGSLSEGQAIGVFSDGESKLRQLNEELTRNGVSAEERARQLSELRNSLRTWTYQLMSNRDAAEFLSRNTTNPTFEDLVARNTERGLTGDAIYEAIVDTSTHSRMAPGSLTDIETGAVYSQFELGLRALNEQMIRDGVSAEDRARTLAGLRSSLRAWTRELMENRPAADWLSANESNPSFEDLVARYERKGLSGDAVYEAIIDGATHSHYSAGTLSDEETRTVYTTYELRMRELRDQLLRDGVGAEERARTMYGMRATIRSWTRSLMSDRQLAEWLNENEPNPTFDELVERNRAKGRVGDEIYEAIVASSTRSRGSVNAGLGIDPDNPPDLPPMRGPDDDRPQDQEEDTT</sequence>
<evidence type="ECO:0000313" key="4">
    <source>
        <dbReference type="Proteomes" id="UP000518188"/>
    </source>
</evidence>
<dbReference type="Pfam" id="PF03009">
    <property type="entry name" value="GDPD"/>
    <property type="match status" value="1"/>
</dbReference>
<dbReference type="Pfam" id="PF15644">
    <property type="entry name" value="Gln_amidase"/>
    <property type="match status" value="2"/>
</dbReference>
<feature type="region of interest" description="Disordered" evidence="1">
    <location>
        <begin position="293"/>
        <end position="617"/>
    </location>
</feature>
<comment type="caution">
    <text evidence="3">The sequence shown here is derived from an EMBL/GenBank/DDBJ whole genome shotgun (WGS) entry which is preliminary data.</text>
</comment>
<feature type="region of interest" description="Disordered" evidence="1">
    <location>
        <begin position="1152"/>
        <end position="1172"/>
    </location>
</feature>
<feature type="region of interest" description="Disordered" evidence="1">
    <location>
        <begin position="3588"/>
        <end position="3613"/>
    </location>
</feature>
<evidence type="ECO:0000313" key="3">
    <source>
        <dbReference type="EMBL" id="NKZ11818.1"/>
    </source>
</evidence>
<feature type="compositionally biased region" description="Basic and acidic residues" evidence="1">
    <location>
        <begin position="2530"/>
        <end position="2544"/>
    </location>
</feature>
<evidence type="ECO:0000259" key="2">
    <source>
        <dbReference type="PROSITE" id="PS51704"/>
    </source>
</evidence>
<dbReference type="GO" id="GO:0006629">
    <property type="term" value="P:lipid metabolic process"/>
    <property type="evidence" value="ECO:0007669"/>
    <property type="project" value="InterPro"/>
</dbReference>
<feature type="compositionally biased region" description="Polar residues" evidence="1">
    <location>
        <begin position="1152"/>
        <end position="1162"/>
    </location>
</feature>
<gene>
    <name evidence="3" type="ORF">HGA11_12585</name>
</gene>
<dbReference type="Gene3D" id="3.20.20.190">
    <property type="entry name" value="Phosphatidylinositol (PI) phosphodiesterase"/>
    <property type="match status" value="1"/>
</dbReference>
<dbReference type="InterPro" id="IPR010427">
    <property type="entry name" value="DUF1023"/>
</dbReference>
<feature type="region of interest" description="Disordered" evidence="1">
    <location>
        <begin position="2523"/>
        <end position="2551"/>
    </location>
</feature>
<organism evidence="3 4">
    <name type="scientific">Mycolicibacterium septicum DSM 44393</name>
    <dbReference type="NCBI Taxonomy" id="1341646"/>
    <lineage>
        <taxon>Bacteria</taxon>
        <taxon>Bacillati</taxon>
        <taxon>Actinomycetota</taxon>
        <taxon>Actinomycetes</taxon>
        <taxon>Mycobacteriales</taxon>
        <taxon>Mycobacteriaceae</taxon>
        <taxon>Mycolicibacterium</taxon>
    </lineage>
</organism>
<dbReference type="PROSITE" id="PS51704">
    <property type="entry name" value="GP_PDE"/>
    <property type="match status" value="1"/>
</dbReference>
<dbReference type="InterPro" id="IPR030395">
    <property type="entry name" value="GP_PDE_dom"/>
</dbReference>
<dbReference type="InterPro" id="IPR017946">
    <property type="entry name" value="PLC-like_Pdiesterase_TIM-brl"/>
</dbReference>
<feature type="compositionally biased region" description="Low complexity" evidence="1">
    <location>
        <begin position="549"/>
        <end position="582"/>
    </location>
</feature>
<dbReference type="SUPFAM" id="SSF51695">
    <property type="entry name" value="PLC-like phosphodiesterases"/>
    <property type="match status" value="1"/>
</dbReference>
<name>A0A7X6MP91_9MYCO</name>
<feature type="compositionally biased region" description="Low complexity" evidence="1">
    <location>
        <begin position="604"/>
        <end position="617"/>
    </location>
</feature>
<protein>
    <recommendedName>
        <fullName evidence="2">GP-PDE domain-containing protein</fullName>
    </recommendedName>
</protein>
<feature type="compositionally biased region" description="Acidic residues" evidence="1">
    <location>
        <begin position="417"/>
        <end position="428"/>
    </location>
</feature>
<dbReference type="InterPro" id="IPR028908">
    <property type="entry name" value="Tox-PL_dom"/>
</dbReference>
<feature type="region of interest" description="Disordered" evidence="1">
    <location>
        <begin position="5831"/>
        <end position="5873"/>
    </location>
</feature>